<evidence type="ECO:0000313" key="2">
    <source>
        <dbReference type="EMBL" id="KAJ3444247.1"/>
    </source>
</evidence>
<feature type="transmembrane region" description="Helical" evidence="1">
    <location>
        <begin position="62"/>
        <end position="87"/>
    </location>
</feature>
<dbReference type="EMBL" id="JANTQA010000023">
    <property type="protein sequence ID" value="KAJ3444247.1"/>
    <property type="molecule type" value="Genomic_DNA"/>
</dbReference>
<dbReference type="AlphaFoldDB" id="A0AAV7ZUF5"/>
<keyword evidence="1" id="KW-0812">Transmembrane</keyword>
<sequence length="281" mass="32863">MNLERLRKFFFGYNENDYFQTEPTLKDHVLFYLGQINFHLLKITTPVKNYLDTLNLPIETDLVVGILIVLFFALLGAIVGLILRLFIKPKKRSNKNKKDPSKTVIITGTIERLENEFLAKLPKKQVSKLNDQQKEKNNINEVECFLDIKKYQNELPIGYEKHSTEKYHFVSVPSRSKTEIPHFASVVEKIIFVLETKKKMDEQFNYIKEVLQFKKILQKEVPVMIFLIEDKANSKKNAQKKKLSEQLDAELPKDARKLIQKIVIGTKKDFKIAPTLYFLVN</sequence>
<protein>
    <submittedName>
        <fullName evidence="2">Uncharacterized protein</fullName>
    </submittedName>
</protein>
<name>A0AAV7ZUF5_9EUKA</name>
<evidence type="ECO:0000256" key="1">
    <source>
        <dbReference type="SAM" id="Phobius"/>
    </source>
</evidence>
<organism evidence="2 3">
    <name type="scientific">Anaeramoeba flamelloides</name>
    <dbReference type="NCBI Taxonomy" id="1746091"/>
    <lineage>
        <taxon>Eukaryota</taxon>
        <taxon>Metamonada</taxon>
        <taxon>Anaeramoebidae</taxon>
        <taxon>Anaeramoeba</taxon>
    </lineage>
</organism>
<evidence type="ECO:0000313" key="3">
    <source>
        <dbReference type="Proteomes" id="UP001146793"/>
    </source>
</evidence>
<comment type="caution">
    <text evidence="2">The sequence shown here is derived from an EMBL/GenBank/DDBJ whole genome shotgun (WGS) entry which is preliminary data.</text>
</comment>
<proteinExistence type="predicted"/>
<reference evidence="2" key="1">
    <citation type="submission" date="2022-08" db="EMBL/GenBank/DDBJ databases">
        <title>Novel sulphate-reducing endosymbionts in the free-living metamonad Anaeramoeba.</title>
        <authorList>
            <person name="Jerlstrom-Hultqvist J."/>
            <person name="Cepicka I."/>
            <person name="Gallot-Lavallee L."/>
            <person name="Salas-Leiva D."/>
            <person name="Curtis B.A."/>
            <person name="Zahonova K."/>
            <person name="Pipaliya S."/>
            <person name="Dacks J."/>
            <person name="Roger A.J."/>
        </authorList>
    </citation>
    <scope>NUCLEOTIDE SEQUENCE</scope>
    <source>
        <strain evidence="2">Busselton2</strain>
    </source>
</reference>
<keyword evidence="1" id="KW-0472">Membrane</keyword>
<accession>A0AAV7ZUF5</accession>
<keyword evidence="1" id="KW-1133">Transmembrane helix</keyword>
<gene>
    <name evidence="2" type="ORF">M0812_10099</name>
</gene>
<dbReference type="Proteomes" id="UP001146793">
    <property type="component" value="Unassembled WGS sequence"/>
</dbReference>